<dbReference type="AlphaFoldDB" id="A0ABD0JK48"/>
<evidence type="ECO:0000256" key="3">
    <source>
        <dbReference type="ARBA" id="ARBA00023004"/>
    </source>
</evidence>
<dbReference type="PANTHER" id="PTHR21496:SF25">
    <property type="entry name" value="RIESKE DOMAIN-CONTAINING PROTEIN"/>
    <property type="match status" value="1"/>
</dbReference>
<comment type="caution">
    <text evidence="6">The sequence shown here is derived from an EMBL/GenBank/DDBJ whole genome shotgun (WGS) entry which is preliminary data.</text>
</comment>
<evidence type="ECO:0000313" key="7">
    <source>
        <dbReference type="Proteomes" id="UP001519460"/>
    </source>
</evidence>
<keyword evidence="1" id="KW-0001">2Fe-2S</keyword>
<dbReference type="GO" id="GO:0051537">
    <property type="term" value="F:2 iron, 2 sulfur cluster binding"/>
    <property type="evidence" value="ECO:0007669"/>
    <property type="project" value="UniProtKB-KW"/>
</dbReference>
<name>A0ABD0JK48_9CAEN</name>
<evidence type="ECO:0000259" key="5">
    <source>
        <dbReference type="PROSITE" id="PS51296"/>
    </source>
</evidence>
<protein>
    <recommendedName>
        <fullName evidence="5">Rieske domain-containing protein</fullName>
    </recommendedName>
</protein>
<evidence type="ECO:0000313" key="6">
    <source>
        <dbReference type="EMBL" id="KAK7475251.1"/>
    </source>
</evidence>
<keyword evidence="2" id="KW-0479">Metal-binding</keyword>
<dbReference type="SUPFAM" id="SSF50022">
    <property type="entry name" value="ISP domain"/>
    <property type="match status" value="1"/>
</dbReference>
<evidence type="ECO:0000256" key="4">
    <source>
        <dbReference type="ARBA" id="ARBA00023014"/>
    </source>
</evidence>
<keyword evidence="4" id="KW-0411">Iron-sulfur</keyword>
<dbReference type="InterPro" id="IPR017941">
    <property type="entry name" value="Rieske_2Fe-2S"/>
</dbReference>
<dbReference type="PANTHER" id="PTHR21496">
    <property type="entry name" value="FERREDOXIN-RELATED"/>
    <property type="match status" value="1"/>
</dbReference>
<keyword evidence="3" id="KW-0408">Iron</keyword>
<dbReference type="Gene3D" id="2.102.10.10">
    <property type="entry name" value="Rieske [2Fe-2S] iron-sulphur domain"/>
    <property type="match status" value="1"/>
</dbReference>
<organism evidence="6 7">
    <name type="scientific">Batillaria attramentaria</name>
    <dbReference type="NCBI Taxonomy" id="370345"/>
    <lineage>
        <taxon>Eukaryota</taxon>
        <taxon>Metazoa</taxon>
        <taxon>Spiralia</taxon>
        <taxon>Lophotrochozoa</taxon>
        <taxon>Mollusca</taxon>
        <taxon>Gastropoda</taxon>
        <taxon>Caenogastropoda</taxon>
        <taxon>Sorbeoconcha</taxon>
        <taxon>Cerithioidea</taxon>
        <taxon>Batillariidae</taxon>
        <taxon>Batillaria</taxon>
    </lineage>
</organism>
<dbReference type="PROSITE" id="PS51296">
    <property type="entry name" value="RIESKE"/>
    <property type="match status" value="1"/>
</dbReference>
<accession>A0ABD0JK48</accession>
<dbReference type="GO" id="GO:0046872">
    <property type="term" value="F:metal ion binding"/>
    <property type="evidence" value="ECO:0007669"/>
    <property type="project" value="UniProtKB-KW"/>
</dbReference>
<dbReference type="InterPro" id="IPR036922">
    <property type="entry name" value="Rieske_2Fe-2S_sf"/>
</dbReference>
<dbReference type="Pfam" id="PF22543">
    <property type="entry name" value="Rieske_4"/>
    <property type="match status" value="1"/>
</dbReference>
<reference evidence="6 7" key="1">
    <citation type="journal article" date="2023" name="Sci. Data">
        <title>Genome assembly of the Korean intertidal mud-creeper Batillaria attramentaria.</title>
        <authorList>
            <person name="Patra A.K."/>
            <person name="Ho P.T."/>
            <person name="Jun S."/>
            <person name="Lee S.J."/>
            <person name="Kim Y."/>
            <person name="Won Y.J."/>
        </authorList>
    </citation>
    <scope>NUCLEOTIDE SEQUENCE [LARGE SCALE GENOMIC DNA]</scope>
    <source>
        <strain evidence="6">Wonlab-2016</strain>
    </source>
</reference>
<sequence length="158" mass="17749">MEEKVFIRVPDVYFSDLNNWSRPENASRHKLITARGNSLVCGSPSNPRDQKDGKSVVVTCNEVSIALFRVDDKVYAVQSQCPHAGGPLHMGDIEELPGEGPCVKCPWHNWRFQLSTGKVKIPRGRQESSLVFPVKVKADGSIYVGFDKFSNMFFDTKF</sequence>
<evidence type="ECO:0000256" key="2">
    <source>
        <dbReference type="ARBA" id="ARBA00022723"/>
    </source>
</evidence>
<dbReference type="InterPro" id="IPR054716">
    <property type="entry name" value="Sol_Rieske_ferrdox_dom"/>
</dbReference>
<dbReference type="EMBL" id="JACVVK020000411">
    <property type="protein sequence ID" value="KAK7475251.1"/>
    <property type="molecule type" value="Genomic_DNA"/>
</dbReference>
<evidence type="ECO:0000256" key="1">
    <source>
        <dbReference type="ARBA" id="ARBA00022714"/>
    </source>
</evidence>
<dbReference type="Proteomes" id="UP001519460">
    <property type="component" value="Unassembled WGS sequence"/>
</dbReference>
<feature type="domain" description="Rieske" evidence="5">
    <location>
        <begin position="42"/>
        <end position="143"/>
    </location>
</feature>
<gene>
    <name evidence="6" type="ORF">BaRGS_00033482</name>
</gene>
<keyword evidence="7" id="KW-1185">Reference proteome</keyword>
<proteinExistence type="predicted"/>